<evidence type="ECO:0000256" key="5">
    <source>
        <dbReference type="ARBA" id="ARBA00022840"/>
    </source>
</evidence>
<feature type="region of interest" description="Disordered" evidence="12">
    <location>
        <begin position="1"/>
        <end position="103"/>
    </location>
</feature>
<dbReference type="Gene3D" id="1.10.510.10">
    <property type="entry name" value="Transferase(Phosphotransferase) domain 1"/>
    <property type="match status" value="1"/>
</dbReference>
<keyword evidence="2" id="KW-0677">Repeat</keyword>
<feature type="binding site" evidence="11">
    <location>
        <position position="145"/>
    </location>
    <ligand>
        <name>ATP</name>
        <dbReference type="ChEBI" id="CHEBI:30616"/>
    </ligand>
</feature>
<evidence type="ECO:0000256" key="2">
    <source>
        <dbReference type="ARBA" id="ARBA00022737"/>
    </source>
</evidence>
<evidence type="ECO:0000256" key="3">
    <source>
        <dbReference type="ARBA" id="ARBA00022741"/>
    </source>
</evidence>
<keyword evidence="15" id="KW-1185">Reference proteome</keyword>
<dbReference type="InterPro" id="IPR008271">
    <property type="entry name" value="Ser/Thr_kinase_AS"/>
</dbReference>
<keyword evidence="5 11" id="KW-0067">ATP-binding</keyword>
<dbReference type="PROSITE" id="PS00107">
    <property type="entry name" value="PROTEIN_KINASE_ATP"/>
    <property type="match status" value="1"/>
</dbReference>
<keyword evidence="3 11" id="KW-0547">Nucleotide-binding</keyword>
<dbReference type="Pfam" id="PF24883">
    <property type="entry name" value="NPHP3_N"/>
    <property type="match status" value="1"/>
</dbReference>
<evidence type="ECO:0000256" key="10">
    <source>
        <dbReference type="ARBA" id="ARBA00051693"/>
    </source>
</evidence>
<dbReference type="PANTHER" id="PTHR48013:SF9">
    <property type="entry name" value="DUAL SPECIFICITY MITOGEN-ACTIVATED PROTEIN KINASE KINASE 5"/>
    <property type="match status" value="1"/>
</dbReference>
<comment type="catalytic activity">
    <reaction evidence="8">
        <text>L-seryl-[protein] + ATP = O-phospho-L-seryl-[protein] + ADP + H(+)</text>
        <dbReference type="Rhea" id="RHEA:17989"/>
        <dbReference type="Rhea" id="RHEA-COMP:9863"/>
        <dbReference type="Rhea" id="RHEA-COMP:11604"/>
        <dbReference type="ChEBI" id="CHEBI:15378"/>
        <dbReference type="ChEBI" id="CHEBI:29999"/>
        <dbReference type="ChEBI" id="CHEBI:30616"/>
        <dbReference type="ChEBI" id="CHEBI:83421"/>
        <dbReference type="ChEBI" id="CHEBI:456216"/>
        <dbReference type="EC" id="2.7.12.2"/>
    </reaction>
</comment>
<dbReference type="InterPro" id="IPR011009">
    <property type="entry name" value="Kinase-like_dom_sf"/>
</dbReference>
<dbReference type="GO" id="GO:0016301">
    <property type="term" value="F:kinase activity"/>
    <property type="evidence" value="ECO:0007669"/>
    <property type="project" value="UniProtKB-KW"/>
</dbReference>
<sequence length="1299" mass="140252">MIPRTRSGPPGRESEDSYATSAVEPESAGVESGRPGPGAPERAAQPSTEEPRESGGAAPGSAESGSDDPGGAEPDTSGAEPDSGGPEPTMAVPGRGPESAGAEPERIVEDLAAMGLTEAQEIGRGGFGVVYRCVQRALDRVVAVKVLSSDLDPESRERFLREEHAMGRLSGHPNIVDILQVDVTASGLPFIVMPFATHGSLERLVHDLGPLSWADTLRAGVKLAGAIESAHRTRILHRDVKPANVLLSSYGEPQLTDFGIARMPGGFRTSDSQITGSPAFTAPEVLKGEEPTVRSDVYGLGATLFALLTGHAAFERQAGERVVAQFLRITTQPVPDLRDQDIPADVAAAIEEAMAQDPQDRPVSAYEFGEMLREVQIAHGQVPDDMALLDPEITAMETGPPAHDRQPPAVTARRSWPLLPPTAAGWLSGTGAHPRRATGETGPRGSTSGRQEVVSGARRRSPATLPPSPATKFRPPTPPREPVRRPRLLDILRTGVERRLTVIHAPAGFGKSVLAAQWRDELEGLGLPVAWIGIDSGDDHEVWFLAHLIEAIHRVRPDIGAGLGQMLEERPADSVTIAESSLITELHTSGEPVVVIIDDWHRLTDPGAKRVLSSLLDSGCHHLRLVVTSRDPSELPIGRMRMNDELVQLDSAQLRLTRAEVGEILVRRNGFALDDEQLDRLYTATDGWPAAIQLISLALRDDPDPAVLVERLSEGGHGIREYLAENVLDALEPEMLDFLAVIAVAEQANGSLAIALTGNSEAPRLLEQAERRELFVRRADDEPEWFQMQPLFAEYLRARLDRTDPGQVKTLHRRAARWYAEHQLLRRAVDHSLAGTDFKTALDLLENGGMDLIDGSRVATLLGSVSKLPVQQVASRSKLLMAVARANVNLQQSTAARSALNRLSNVLSRSPEDDGEVRKQRCQADVLAAADEISHDRSAGVLEQVAESLRHPGELPAWTVATAANIHAYVRICEFDYRAASEMLEWARPYQERSREPLGEIFAWCGRGLIAYEQLDTAVALSAYRQAYKTAQMRSGPRSHGVRAAAGLLGELEYRRGDLAAAEELFDESYQLVARVGPIESLIATIVTGARVKALLGDLPAAAVRLGEGARIAADHQLTRLAAQIRAEQFRLGVVAPDRAPESTAAVAGNFLEPGREPEHPVVPSVLDMEAGEIATIRALLAGGTRQEHERAARHARALQSRTRDQGRPRAELDLSLLLAESLAAAGWVGEAAALLAPVVATCAELGWTRPLLDAGPAVLEIMRVLRDDLPVSTPDGTDTVRTLGENRVPIRFLDELLS</sequence>
<dbReference type="CDD" id="cd14014">
    <property type="entry name" value="STKc_PknB_like"/>
    <property type="match status" value="1"/>
</dbReference>
<dbReference type="InterPro" id="IPR011990">
    <property type="entry name" value="TPR-like_helical_dom_sf"/>
</dbReference>
<name>A0ABW7TXS5_9NOCA</name>
<reference evidence="14 15" key="1">
    <citation type="submission" date="2024-10" db="EMBL/GenBank/DDBJ databases">
        <title>The Natural Products Discovery Center: Release of the First 8490 Sequenced Strains for Exploring Actinobacteria Biosynthetic Diversity.</title>
        <authorList>
            <person name="Kalkreuter E."/>
            <person name="Kautsar S.A."/>
            <person name="Yang D."/>
            <person name="Bader C.D."/>
            <person name="Teijaro C.N."/>
            <person name="Fluegel L."/>
            <person name="Davis C.M."/>
            <person name="Simpson J.R."/>
            <person name="Lauterbach L."/>
            <person name="Steele A.D."/>
            <person name="Gui C."/>
            <person name="Meng S."/>
            <person name="Li G."/>
            <person name="Viehrig K."/>
            <person name="Ye F."/>
            <person name="Su P."/>
            <person name="Kiefer A.F."/>
            <person name="Nichols A."/>
            <person name="Cepeda A.J."/>
            <person name="Yan W."/>
            <person name="Fan B."/>
            <person name="Jiang Y."/>
            <person name="Adhikari A."/>
            <person name="Zheng C.-J."/>
            <person name="Schuster L."/>
            <person name="Cowan T.M."/>
            <person name="Smanski M.J."/>
            <person name="Chevrette M.G."/>
            <person name="De Carvalho L.P.S."/>
            <person name="Shen B."/>
        </authorList>
    </citation>
    <scope>NUCLEOTIDE SEQUENCE [LARGE SCALE GENOMIC DNA]</scope>
    <source>
        <strain evidence="14 15">NPDC020568</strain>
    </source>
</reference>
<dbReference type="Pfam" id="PF17874">
    <property type="entry name" value="TPR_MalT"/>
    <property type="match status" value="1"/>
</dbReference>
<dbReference type="Gene3D" id="1.25.40.10">
    <property type="entry name" value="Tetratricopeptide repeat domain"/>
    <property type="match status" value="1"/>
</dbReference>
<evidence type="ECO:0000256" key="8">
    <source>
        <dbReference type="ARBA" id="ARBA00049014"/>
    </source>
</evidence>
<evidence type="ECO:0000256" key="11">
    <source>
        <dbReference type="PROSITE-ProRule" id="PRU10141"/>
    </source>
</evidence>
<dbReference type="InterPro" id="IPR041617">
    <property type="entry name" value="TPR_MalT"/>
</dbReference>
<dbReference type="Gene3D" id="3.40.50.300">
    <property type="entry name" value="P-loop containing nucleotide triphosphate hydrolases"/>
    <property type="match status" value="1"/>
</dbReference>
<dbReference type="Pfam" id="PF25873">
    <property type="entry name" value="WHD_MalT"/>
    <property type="match status" value="1"/>
</dbReference>
<dbReference type="SMART" id="SM00220">
    <property type="entry name" value="S_TKc"/>
    <property type="match status" value="1"/>
</dbReference>
<keyword evidence="1" id="KW-0808">Transferase</keyword>
<evidence type="ECO:0000313" key="15">
    <source>
        <dbReference type="Proteomes" id="UP001611263"/>
    </source>
</evidence>
<dbReference type="Pfam" id="PF00069">
    <property type="entry name" value="Pkinase"/>
    <property type="match status" value="1"/>
</dbReference>
<dbReference type="SUPFAM" id="SSF56112">
    <property type="entry name" value="Protein kinase-like (PK-like)"/>
    <property type="match status" value="1"/>
</dbReference>
<feature type="compositionally biased region" description="Pro residues" evidence="12">
    <location>
        <begin position="464"/>
        <end position="480"/>
    </location>
</feature>
<dbReference type="RefSeq" id="WP_081595234.1">
    <property type="nucleotide sequence ID" value="NZ_JBIRUQ010000008.1"/>
</dbReference>
<organism evidence="14 15">
    <name type="scientific">Nocardia carnea</name>
    <dbReference type="NCBI Taxonomy" id="37328"/>
    <lineage>
        <taxon>Bacteria</taxon>
        <taxon>Bacillati</taxon>
        <taxon>Actinomycetota</taxon>
        <taxon>Actinomycetes</taxon>
        <taxon>Mycobacteriales</taxon>
        <taxon>Nocardiaceae</taxon>
        <taxon>Nocardia</taxon>
    </lineage>
</organism>
<feature type="domain" description="Protein kinase" evidence="13">
    <location>
        <begin position="116"/>
        <end position="382"/>
    </location>
</feature>
<comment type="caution">
    <text evidence="14">The sequence shown here is derived from an EMBL/GenBank/DDBJ whole genome shotgun (WGS) entry which is preliminary data.</text>
</comment>
<protein>
    <recommendedName>
        <fullName evidence="7">mitogen-activated protein kinase kinase</fullName>
        <ecNumber evidence="7">2.7.12.2</ecNumber>
    </recommendedName>
</protein>
<dbReference type="PROSITE" id="PS50011">
    <property type="entry name" value="PROTEIN_KINASE_DOM"/>
    <property type="match status" value="1"/>
</dbReference>
<dbReference type="Gene3D" id="3.30.200.20">
    <property type="entry name" value="Phosphorylase Kinase, domain 1"/>
    <property type="match status" value="1"/>
</dbReference>
<comment type="catalytic activity">
    <reaction evidence="9">
        <text>L-threonyl-[protein] + ATP = O-phospho-L-threonyl-[protein] + ADP + H(+)</text>
        <dbReference type="Rhea" id="RHEA:46608"/>
        <dbReference type="Rhea" id="RHEA-COMP:11060"/>
        <dbReference type="Rhea" id="RHEA-COMP:11605"/>
        <dbReference type="ChEBI" id="CHEBI:15378"/>
        <dbReference type="ChEBI" id="CHEBI:30013"/>
        <dbReference type="ChEBI" id="CHEBI:30616"/>
        <dbReference type="ChEBI" id="CHEBI:61977"/>
        <dbReference type="ChEBI" id="CHEBI:456216"/>
        <dbReference type="EC" id="2.7.12.2"/>
    </reaction>
</comment>
<comment type="similarity">
    <text evidence="6">Belongs to the protein kinase superfamily. STE Ser/Thr protein kinase family. MAP kinase kinase subfamily.</text>
</comment>
<gene>
    <name evidence="14" type="ORF">ACH4WX_27980</name>
</gene>
<evidence type="ECO:0000256" key="12">
    <source>
        <dbReference type="SAM" id="MobiDB-lite"/>
    </source>
</evidence>
<dbReference type="InterPro" id="IPR017441">
    <property type="entry name" value="Protein_kinase_ATP_BS"/>
</dbReference>
<dbReference type="InterPro" id="IPR000719">
    <property type="entry name" value="Prot_kinase_dom"/>
</dbReference>
<accession>A0ABW7TXS5</accession>
<dbReference type="EMBL" id="JBIRUQ010000008">
    <property type="protein sequence ID" value="MFI1464574.1"/>
    <property type="molecule type" value="Genomic_DNA"/>
</dbReference>
<dbReference type="EC" id="2.7.12.2" evidence="7"/>
<feature type="compositionally biased region" description="Low complexity" evidence="12">
    <location>
        <begin position="54"/>
        <end position="64"/>
    </location>
</feature>
<evidence type="ECO:0000259" key="13">
    <source>
        <dbReference type="PROSITE" id="PS50011"/>
    </source>
</evidence>
<feature type="region of interest" description="Disordered" evidence="12">
    <location>
        <begin position="420"/>
        <end position="483"/>
    </location>
</feature>
<evidence type="ECO:0000256" key="6">
    <source>
        <dbReference type="ARBA" id="ARBA00038035"/>
    </source>
</evidence>
<comment type="catalytic activity">
    <reaction evidence="10">
        <text>L-tyrosyl-[protein] + ATP = O-phospho-L-tyrosyl-[protein] + ADP + H(+)</text>
        <dbReference type="Rhea" id="RHEA:10596"/>
        <dbReference type="Rhea" id="RHEA-COMP:10136"/>
        <dbReference type="Rhea" id="RHEA-COMP:20101"/>
        <dbReference type="ChEBI" id="CHEBI:15378"/>
        <dbReference type="ChEBI" id="CHEBI:30616"/>
        <dbReference type="ChEBI" id="CHEBI:46858"/>
        <dbReference type="ChEBI" id="CHEBI:61978"/>
        <dbReference type="ChEBI" id="CHEBI:456216"/>
        <dbReference type="EC" id="2.7.12.2"/>
    </reaction>
</comment>
<dbReference type="InterPro" id="IPR056884">
    <property type="entry name" value="NPHP3-like_N"/>
</dbReference>
<evidence type="ECO:0000256" key="1">
    <source>
        <dbReference type="ARBA" id="ARBA00022679"/>
    </source>
</evidence>
<dbReference type="PROSITE" id="PS00108">
    <property type="entry name" value="PROTEIN_KINASE_ST"/>
    <property type="match status" value="1"/>
</dbReference>
<proteinExistence type="inferred from homology"/>
<dbReference type="PANTHER" id="PTHR48013">
    <property type="entry name" value="DUAL SPECIFICITY MITOGEN-ACTIVATED PROTEIN KINASE KINASE 5-RELATED"/>
    <property type="match status" value="1"/>
</dbReference>
<evidence type="ECO:0000256" key="7">
    <source>
        <dbReference type="ARBA" id="ARBA00038999"/>
    </source>
</evidence>
<dbReference type="Proteomes" id="UP001611263">
    <property type="component" value="Unassembled WGS sequence"/>
</dbReference>
<dbReference type="InterPro" id="IPR027417">
    <property type="entry name" value="P-loop_NTPase"/>
</dbReference>
<dbReference type="InterPro" id="IPR059106">
    <property type="entry name" value="WHD_MalT"/>
</dbReference>
<evidence type="ECO:0000256" key="4">
    <source>
        <dbReference type="ARBA" id="ARBA00022777"/>
    </source>
</evidence>
<keyword evidence="4 14" id="KW-0418">Kinase</keyword>
<dbReference type="SUPFAM" id="SSF52540">
    <property type="entry name" value="P-loop containing nucleoside triphosphate hydrolases"/>
    <property type="match status" value="1"/>
</dbReference>
<evidence type="ECO:0000256" key="9">
    <source>
        <dbReference type="ARBA" id="ARBA00049299"/>
    </source>
</evidence>
<evidence type="ECO:0000313" key="14">
    <source>
        <dbReference type="EMBL" id="MFI1464574.1"/>
    </source>
</evidence>